<evidence type="ECO:0000256" key="1">
    <source>
        <dbReference type="ARBA" id="ARBA00022908"/>
    </source>
</evidence>
<dbReference type="PROSITE" id="PS51898">
    <property type="entry name" value="TYR_RECOMBINASE"/>
    <property type="match status" value="1"/>
</dbReference>
<evidence type="ECO:0000259" key="6">
    <source>
        <dbReference type="PROSITE" id="PS51900"/>
    </source>
</evidence>
<organism evidence="7">
    <name type="scientific">Salmonella enterica subsp. enterica serovar Panama</name>
    <dbReference type="NCBI Taxonomy" id="29472"/>
    <lineage>
        <taxon>Bacteria</taxon>
        <taxon>Pseudomonadati</taxon>
        <taxon>Pseudomonadota</taxon>
        <taxon>Gammaproteobacteria</taxon>
        <taxon>Enterobacterales</taxon>
        <taxon>Enterobacteriaceae</taxon>
        <taxon>Salmonella</taxon>
    </lineage>
</organism>
<feature type="domain" description="Core-binding (CB)" evidence="6">
    <location>
        <begin position="60"/>
        <end position="139"/>
    </location>
</feature>
<dbReference type="PANTHER" id="PTHR30349:SF93">
    <property type="entry name" value="FELS-2 PROPHAGE PROTEIN"/>
    <property type="match status" value="1"/>
</dbReference>
<dbReference type="InterPro" id="IPR050090">
    <property type="entry name" value="Tyrosine_recombinase_XerCD"/>
</dbReference>
<dbReference type="PROSITE" id="PS51900">
    <property type="entry name" value="CB"/>
    <property type="match status" value="1"/>
</dbReference>
<dbReference type="Pfam" id="PF00589">
    <property type="entry name" value="Phage_integrase"/>
    <property type="match status" value="1"/>
</dbReference>
<feature type="domain" description="Tyr recombinase" evidence="5">
    <location>
        <begin position="161"/>
        <end position="317"/>
    </location>
</feature>
<dbReference type="PANTHER" id="PTHR30349">
    <property type="entry name" value="PHAGE INTEGRASE-RELATED"/>
    <property type="match status" value="1"/>
</dbReference>
<evidence type="ECO:0000256" key="3">
    <source>
        <dbReference type="ARBA" id="ARBA00023172"/>
    </source>
</evidence>
<keyword evidence="1" id="KW-0229">DNA integration</keyword>
<reference evidence="7" key="1">
    <citation type="submission" date="2018-06" db="EMBL/GenBank/DDBJ databases">
        <authorList>
            <person name="Ashton P.M."/>
            <person name="Dallman T."/>
            <person name="Nair S."/>
            <person name="De Pinna E."/>
            <person name="Peters T."/>
            <person name="Grant K."/>
        </authorList>
    </citation>
    <scope>NUCLEOTIDE SEQUENCE [LARGE SCALE GENOMIC DNA]</scope>
    <source>
        <strain evidence="7">449454</strain>
    </source>
</reference>
<dbReference type="Gene3D" id="1.10.443.10">
    <property type="entry name" value="Intergrase catalytic core"/>
    <property type="match status" value="1"/>
</dbReference>
<evidence type="ECO:0000256" key="2">
    <source>
        <dbReference type="ARBA" id="ARBA00023125"/>
    </source>
</evidence>
<keyword evidence="2 4" id="KW-0238">DNA-binding</keyword>
<comment type="caution">
    <text evidence="7">The sequence shown here is derived from an EMBL/GenBank/DDBJ whole genome shotgun (WGS) entry which is preliminary data.</text>
</comment>
<proteinExistence type="predicted"/>
<dbReference type="EMBL" id="AAGTPA010000009">
    <property type="protein sequence ID" value="EBR8433314.1"/>
    <property type="molecule type" value="Genomic_DNA"/>
</dbReference>
<dbReference type="SUPFAM" id="SSF56349">
    <property type="entry name" value="DNA breaking-rejoining enzymes"/>
    <property type="match status" value="1"/>
</dbReference>
<dbReference type="GO" id="GO:0003677">
    <property type="term" value="F:DNA binding"/>
    <property type="evidence" value="ECO:0007669"/>
    <property type="project" value="UniProtKB-UniRule"/>
</dbReference>
<accession>A0A5U8J6W6</accession>
<dbReference type="InterPro" id="IPR002104">
    <property type="entry name" value="Integrase_catalytic"/>
</dbReference>
<dbReference type="Pfam" id="PF24624">
    <property type="entry name" value="Int_N"/>
    <property type="match status" value="1"/>
</dbReference>
<name>A0A5U8J6W6_SALET</name>
<protein>
    <submittedName>
        <fullName evidence="7">Site-specific integrase</fullName>
    </submittedName>
</protein>
<gene>
    <name evidence="7" type="ORF">DOI44_09800</name>
</gene>
<dbReference type="InterPro" id="IPR011010">
    <property type="entry name" value="DNA_brk_join_enz"/>
</dbReference>
<dbReference type="AlphaFoldDB" id="A0A5U8J6W6"/>
<sequence>MAIRKLDDGRYELDTRTGGRGSKRVRRLFPRKSDAVAFERYMLGKIERKEWDDRPHRDRRPLSEILDRWWLYHGQSLKNGEIEKRQLAGTITALGDPSVFELDKRMLAHYRIARTNRGIKASTINRELYRLSGMFSALIRIGEFSGENPAHGLPPLAENNPETVYLTTEESAALLFDLEGDYRRVALLCLSTGARWGEASTLKASQVMHGRVTFLETKNGKKRTVPVSPEVEKAIKTRESDQLFDVDYKTFRQKLRRIKPDLPDGQATHVLRHTFATHFMMNGGNIITLQRILGHATIQQTMTYAHFAPDYLADTMKFNPVAGFPLISS</sequence>
<evidence type="ECO:0000256" key="4">
    <source>
        <dbReference type="PROSITE-ProRule" id="PRU01248"/>
    </source>
</evidence>
<dbReference type="InterPro" id="IPR057084">
    <property type="entry name" value="Int_N"/>
</dbReference>
<dbReference type="Proteomes" id="UP000839597">
    <property type="component" value="Unassembled WGS sequence"/>
</dbReference>
<dbReference type="GO" id="GO:0006310">
    <property type="term" value="P:DNA recombination"/>
    <property type="evidence" value="ECO:0007669"/>
    <property type="project" value="UniProtKB-KW"/>
</dbReference>
<dbReference type="CDD" id="cd00796">
    <property type="entry name" value="INT_Rci_Hp1_C"/>
    <property type="match status" value="1"/>
</dbReference>
<evidence type="ECO:0000313" key="7">
    <source>
        <dbReference type="EMBL" id="EBR8433314.1"/>
    </source>
</evidence>
<keyword evidence="3" id="KW-0233">DNA recombination</keyword>
<evidence type="ECO:0000259" key="5">
    <source>
        <dbReference type="PROSITE" id="PS51898"/>
    </source>
</evidence>
<dbReference type="GO" id="GO:0015074">
    <property type="term" value="P:DNA integration"/>
    <property type="evidence" value="ECO:0007669"/>
    <property type="project" value="UniProtKB-KW"/>
</dbReference>
<dbReference type="InterPro" id="IPR044068">
    <property type="entry name" value="CB"/>
</dbReference>
<dbReference type="InterPro" id="IPR013762">
    <property type="entry name" value="Integrase-like_cat_sf"/>
</dbReference>